<feature type="transmembrane region" description="Helical" evidence="6">
    <location>
        <begin position="159"/>
        <end position="178"/>
    </location>
</feature>
<dbReference type="Gene3D" id="1.20.1740.10">
    <property type="entry name" value="Amino acid/polyamine transporter I"/>
    <property type="match status" value="1"/>
</dbReference>
<comment type="subcellular location">
    <subcellularLocation>
        <location evidence="1">Membrane</location>
        <topology evidence="1">Multi-pass membrane protein</topology>
    </subcellularLocation>
</comment>
<feature type="transmembrane region" description="Helical" evidence="6">
    <location>
        <begin position="190"/>
        <end position="208"/>
    </location>
</feature>
<dbReference type="RefSeq" id="WP_063975237.1">
    <property type="nucleotide sequence ID" value="NZ_LQWZ01000033.1"/>
</dbReference>
<feature type="transmembrane region" description="Helical" evidence="6">
    <location>
        <begin position="61"/>
        <end position="82"/>
    </location>
</feature>
<gene>
    <name evidence="7" type="ORF">AWH48_08975</name>
</gene>
<dbReference type="PIRSF" id="PIRSF006060">
    <property type="entry name" value="AA_transporter"/>
    <property type="match status" value="1"/>
</dbReference>
<dbReference type="OrthoDB" id="9762947at2"/>
<evidence type="ECO:0000256" key="5">
    <source>
        <dbReference type="ARBA" id="ARBA00023136"/>
    </source>
</evidence>
<dbReference type="GO" id="GO:0016020">
    <property type="term" value="C:membrane"/>
    <property type="evidence" value="ECO:0007669"/>
    <property type="project" value="UniProtKB-SubCell"/>
</dbReference>
<feature type="transmembrane region" description="Helical" evidence="6">
    <location>
        <begin position="304"/>
        <end position="327"/>
    </location>
</feature>
<feature type="transmembrane region" description="Helical" evidence="6">
    <location>
        <begin position="228"/>
        <end position="245"/>
    </location>
</feature>
<feature type="transmembrane region" description="Helical" evidence="6">
    <location>
        <begin position="103"/>
        <end position="127"/>
    </location>
</feature>
<comment type="caution">
    <text evidence="7">The sequence shown here is derived from an EMBL/GenBank/DDBJ whole genome shotgun (WGS) entry which is preliminary data.</text>
</comment>
<keyword evidence="4 6" id="KW-1133">Transmembrane helix</keyword>
<evidence type="ECO:0000256" key="1">
    <source>
        <dbReference type="ARBA" id="ARBA00004141"/>
    </source>
</evidence>
<reference evidence="7 8" key="1">
    <citation type="submission" date="2016-01" db="EMBL/GenBank/DDBJ databases">
        <title>Investigation of taxonomic status of Bacillus aminovorans.</title>
        <authorList>
            <person name="Verma A."/>
            <person name="Pal Y."/>
            <person name="Krishnamurthi S."/>
        </authorList>
    </citation>
    <scope>NUCLEOTIDE SEQUENCE [LARGE SCALE GENOMIC DNA]</scope>
    <source>
        <strain evidence="7 8">DSM 4337</strain>
    </source>
</reference>
<organism evidence="7 8">
    <name type="scientific">Domibacillus aminovorans</name>
    <dbReference type="NCBI Taxonomy" id="29332"/>
    <lineage>
        <taxon>Bacteria</taxon>
        <taxon>Bacillati</taxon>
        <taxon>Bacillota</taxon>
        <taxon>Bacilli</taxon>
        <taxon>Bacillales</taxon>
        <taxon>Bacillaceae</taxon>
        <taxon>Domibacillus</taxon>
    </lineage>
</organism>
<dbReference type="PANTHER" id="PTHR43243">
    <property type="entry name" value="INNER MEMBRANE TRANSPORTER YGJI-RELATED"/>
    <property type="match status" value="1"/>
</dbReference>
<dbReference type="Pfam" id="PF13520">
    <property type="entry name" value="AA_permease_2"/>
    <property type="match status" value="1"/>
</dbReference>
<dbReference type="PANTHER" id="PTHR43243:SF4">
    <property type="entry name" value="CATIONIC AMINO ACID TRANSPORTER 4"/>
    <property type="match status" value="1"/>
</dbReference>
<name>A0A177KNI0_9BACI</name>
<accession>A0A177KNI0</accession>
<feature type="transmembrane region" description="Helical" evidence="6">
    <location>
        <begin position="438"/>
        <end position="456"/>
    </location>
</feature>
<keyword evidence="5 6" id="KW-0472">Membrane</keyword>
<protein>
    <submittedName>
        <fullName evidence="7">Amino acid permease</fullName>
    </submittedName>
</protein>
<dbReference type="Proteomes" id="UP000077271">
    <property type="component" value="Unassembled WGS sequence"/>
</dbReference>
<evidence type="ECO:0000256" key="3">
    <source>
        <dbReference type="ARBA" id="ARBA00022692"/>
    </source>
</evidence>
<feature type="transmembrane region" description="Helical" evidence="6">
    <location>
        <begin position="381"/>
        <end position="402"/>
    </location>
</feature>
<feature type="transmembrane region" description="Helical" evidence="6">
    <location>
        <begin position="257"/>
        <end position="284"/>
    </location>
</feature>
<dbReference type="AlphaFoldDB" id="A0A177KNI0"/>
<evidence type="ECO:0000256" key="6">
    <source>
        <dbReference type="SAM" id="Phobius"/>
    </source>
</evidence>
<feature type="transmembrane region" description="Helical" evidence="6">
    <location>
        <begin position="358"/>
        <end position="375"/>
    </location>
</feature>
<keyword evidence="3 6" id="KW-0812">Transmembrane</keyword>
<dbReference type="InterPro" id="IPR002293">
    <property type="entry name" value="AA/rel_permease1"/>
</dbReference>
<dbReference type="GO" id="GO:0015171">
    <property type="term" value="F:amino acid transmembrane transporter activity"/>
    <property type="evidence" value="ECO:0007669"/>
    <property type="project" value="TreeGrafter"/>
</dbReference>
<proteinExistence type="predicted"/>
<evidence type="ECO:0000256" key="4">
    <source>
        <dbReference type="ARBA" id="ARBA00022989"/>
    </source>
</evidence>
<sequence length="467" mass="50093">MANPLFRKKSISGLLNAQSKGRALKKELGALDLTLLGIGAVVGTGIFVLTGTAALTAGPALILSFVIAGLACLFAALAYAEFASTVPIAGSVYTYTYTTLGEFIAFIIGWDLVLEYLLAVSAVSVGWSGYFQSLLSGFGVHIPIAFTSAPGTIPGTTTYFNLPAFLIVILITFLLSVGVKQSKRANNIMVMMKVAVVLIFIAVAGRYVKPANWDPFMPFGFNGVFEAAALAFFAFIGFDAIASAAEETKNPKKDLPIGILSSLFICTLLYVTVSAVMTGVVPYQKFEGIANPISLPLQVSGQNWVAGIIDLGAILGMTTVMLVMLYGQTRITFSMSRDGLLPSILSDVHKKYRTPFKVTWLVGLIAALMGAFISLDELAQLVNIGTLSAFILISVAVIVLRVKQPDLRRAFRCPAVPLIPGLAILFCGFLIFQLGTATWIRFAIWLAIGVVIYFSYSQKQSKLNNDK</sequence>
<feature type="transmembrane region" description="Helical" evidence="6">
    <location>
        <begin position="30"/>
        <end position="55"/>
    </location>
</feature>
<evidence type="ECO:0000313" key="8">
    <source>
        <dbReference type="Proteomes" id="UP000077271"/>
    </source>
</evidence>
<evidence type="ECO:0000256" key="2">
    <source>
        <dbReference type="ARBA" id="ARBA00022448"/>
    </source>
</evidence>
<evidence type="ECO:0000313" key="7">
    <source>
        <dbReference type="EMBL" id="OAH54704.1"/>
    </source>
</evidence>
<feature type="transmembrane region" description="Helical" evidence="6">
    <location>
        <begin position="414"/>
        <end position="432"/>
    </location>
</feature>
<keyword evidence="2" id="KW-0813">Transport</keyword>
<dbReference type="EMBL" id="LQWZ01000033">
    <property type="protein sequence ID" value="OAH54704.1"/>
    <property type="molecule type" value="Genomic_DNA"/>
</dbReference>